<dbReference type="InterPro" id="IPR052513">
    <property type="entry name" value="Thioester_dehydratase-like"/>
</dbReference>
<name>A0A225MFM0_9BURK</name>
<proteinExistence type="predicted"/>
<dbReference type="PANTHER" id="PTHR34075:SF5">
    <property type="entry name" value="BLR3430 PROTEIN"/>
    <property type="match status" value="1"/>
</dbReference>
<evidence type="ECO:0000259" key="1">
    <source>
        <dbReference type="Pfam" id="PF01796"/>
    </source>
</evidence>
<dbReference type="SUPFAM" id="SSF50249">
    <property type="entry name" value="Nucleic acid-binding proteins"/>
    <property type="match status" value="1"/>
</dbReference>
<organism evidence="2 3">
    <name type="scientific">Candidimonas nitroreducens</name>
    <dbReference type="NCBI Taxonomy" id="683354"/>
    <lineage>
        <taxon>Bacteria</taxon>
        <taxon>Pseudomonadati</taxon>
        <taxon>Pseudomonadota</taxon>
        <taxon>Betaproteobacteria</taxon>
        <taxon>Burkholderiales</taxon>
        <taxon>Alcaligenaceae</taxon>
        <taxon>Candidimonas</taxon>
    </lineage>
</organism>
<accession>A0A225MFM0</accession>
<sequence length="140" mass="16021">MMMSETEKTNRKAPRLYSPYDAPMWESIEAGEMKLQRCPESGEFRYPPGPICPVSMSMEYEWVPISGKASIVSWTVFHRQYLPAYPAPHLVVAVRLEEGPIMVSYMDHAELGRIRLDAPVRLVYANHPDGYKVPKFTLDS</sequence>
<dbReference type="Proteomes" id="UP000214603">
    <property type="component" value="Unassembled WGS sequence"/>
</dbReference>
<evidence type="ECO:0000313" key="3">
    <source>
        <dbReference type="Proteomes" id="UP000214603"/>
    </source>
</evidence>
<keyword evidence="3" id="KW-1185">Reference proteome</keyword>
<dbReference type="InterPro" id="IPR012340">
    <property type="entry name" value="NA-bd_OB-fold"/>
</dbReference>
<dbReference type="EMBL" id="NJIH01000006">
    <property type="protein sequence ID" value="OWT60107.1"/>
    <property type="molecule type" value="Genomic_DNA"/>
</dbReference>
<dbReference type="AlphaFoldDB" id="A0A225MFM0"/>
<gene>
    <name evidence="2" type="ORF">CEY11_10545</name>
</gene>
<evidence type="ECO:0000313" key="2">
    <source>
        <dbReference type="EMBL" id="OWT60107.1"/>
    </source>
</evidence>
<protein>
    <submittedName>
        <fullName evidence="2">Nucleic acid-binding protein</fullName>
    </submittedName>
</protein>
<dbReference type="InterPro" id="IPR002878">
    <property type="entry name" value="ChsH2_C"/>
</dbReference>
<dbReference type="PANTHER" id="PTHR34075">
    <property type="entry name" value="BLR3430 PROTEIN"/>
    <property type="match status" value="1"/>
</dbReference>
<reference evidence="3" key="1">
    <citation type="submission" date="2017-06" db="EMBL/GenBank/DDBJ databases">
        <title>Herbaspirillum phytohormonus sp. nov., isolated from the root nodule of Robinia pseudoacacia in lead-zinc mine.</title>
        <authorList>
            <person name="Fan M."/>
            <person name="Lin Y."/>
        </authorList>
    </citation>
    <scope>NUCLEOTIDE SEQUENCE [LARGE SCALE GENOMIC DNA]</scope>
    <source>
        <strain evidence="3">SC-089</strain>
    </source>
</reference>
<dbReference type="Pfam" id="PF01796">
    <property type="entry name" value="OB_ChsH2_C"/>
    <property type="match status" value="1"/>
</dbReference>
<feature type="domain" description="ChsH2 C-terminal OB-fold" evidence="1">
    <location>
        <begin position="62"/>
        <end position="124"/>
    </location>
</feature>
<comment type="caution">
    <text evidence="2">The sequence shown here is derived from an EMBL/GenBank/DDBJ whole genome shotgun (WGS) entry which is preliminary data.</text>
</comment>